<dbReference type="AlphaFoldDB" id="A0A135YLZ1"/>
<evidence type="ECO:0000256" key="6">
    <source>
        <dbReference type="ARBA" id="ARBA00022741"/>
    </source>
</evidence>
<dbReference type="Proteomes" id="UP000070326">
    <property type="component" value="Unassembled WGS sequence"/>
</dbReference>
<keyword evidence="8" id="KW-1278">Translocase</keyword>
<feature type="domain" description="ABC transporter" evidence="11">
    <location>
        <begin position="2"/>
        <end position="239"/>
    </location>
</feature>
<evidence type="ECO:0000256" key="9">
    <source>
        <dbReference type="ARBA" id="ARBA00023136"/>
    </source>
</evidence>
<keyword evidence="5" id="KW-0677">Repeat</keyword>
<dbReference type="GO" id="GO:0005524">
    <property type="term" value="F:ATP binding"/>
    <property type="evidence" value="ECO:0007669"/>
    <property type="project" value="UniProtKB-KW"/>
</dbReference>
<evidence type="ECO:0000256" key="7">
    <source>
        <dbReference type="ARBA" id="ARBA00022840"/>
    </source>
</evidence>
<comment type="similarity">
    <text evidence="2">Belongs to the ABC transporter superfamily.</text>
</comment>
<comment type="caution">
    <text evidence="12">The sequence shown here is derived from an EMBL/GenBank/DDBJ whole genome shotgun (WGS) entry which is preliminary data.</text>
</comment>
<dbReference type="InterPro" id="IPR050095">
    <property type="entry name" value="ECF_ABC_transporter_ATP-bd"/>
</dbReference>
<dbReference type="STRING" id="1261.HMPREF3195_01860"/>
<gene>
    <name evidence="12" type="ORF">HMPREF3195_01860</name>
</gene>
<reference evidence="12 13" key="1">
    <citation type="submission" date="2016-02" db="EMBL/GenBank/DDBJ databases">
        <authorList>
            <person name="Wen L."/>
            <person name="He K."/>
            <person name="Yang H."/>
        </authorList>
    </citation>
    <scope>NUCLEOTIDE SEQUENCE [LARGE SCALE GENOMIC DNA]</scope>
    <source>
        <strain evidence="12 13">MJR8628A</strain>
    </source>
</reference>
<dbReference type="SMART" id="SM00382">
    <property type="entry name" value="AAA"/>
    <property type="match status" value="2"/>
</dbReference>
<evidence type="ECO:0000256" key="3">
    <source>
        <dbReference type="ARBA" id="ARBA00022448"/>
    </source>
</evidence>
<evidence type="ECO:0000256" key="4">
    <source>
        <dbReference type="ARBA" id="ARBA00022475"/>
    </source>
</evidence>
<dbReference type="SUPFAM" id="SSF52540">
    <property type="entry name" value="P-loop containing nucleoside triphosphate hydrolases"/>
    <property type="match status" value="2"/>
</dbReference>
<dbReference type="InterPro" id="IPR017871">
    <property type="entry name" value="ABC_transporter-like_CS"/>
</dbReference>
<keyword evidence="3" id="KW-0813">Transport</keyword>
<evidence type="ECO:0000313" key="13">
    <source>
        <dbReference type="Proteomes" id="UP000070326"/>
    </source>
</evidence>
<dbReference type="PROSITE" id="PS00211">
    <property type="entry name" value="ABC_TRANSPORTER_1"/>
    <property type="match status" value="1"/>
</dbReference>
<dbReference type="RefSeq" id="WP_035111960.1">
    <property type="nucleotide sequence ID" value="NZ_CAXUJS010000008.1"/>
</dbReference>
<organism evidence="12 13">
    <name type="scientific">Peptostreptococcus anaerobius</name>
    <dbReference type="NCBI Taxonomy" id="1261"/>
    <lineage>
        <taxon>Bacteria</taxon>
        <taxon>Bacillati</taxon>
        <taxon>Bacillota</taxon>
        <taxon>Clostridia</taxon>
        <taxon>Peptostreptococcales</taxon>
        <taxon>Peptostreptococcaceae</taxon>
        <taxon>Peptostreptococcus</taxon>
    </lineage>
</organism>
<evidence type="ECO:0000256" key="1">
    <source>
        <dbReference type="ARBA" id="ARBA00004202"/>
    </source>
</evidence>
<keyword evidence="6" id="KW-0547">Nucleotide-binding</keyword>
<accession>A0A135YLZ1</accession>
<evidence type="ECO:0000256" key="2">
    <source>
        <dbReference type="ARBA" id="ARBA00005417"/>
    </source>
</evidence>
<dbReference type="GO" id="GO:0042626">
    <property type="term" value="F:ATPase-coupled transmembrane transporter activity"/>
    <property type="evidence" value="ECO:0007669"/>
    <property type="project" value="TreeGrafter"/>
</dbReference>
<sequence>MLSLQNLVLKFDGESILENVNLNFKPGEVTVITGHSGTGKSSLLKVINGIIPEYDCGDVKGDVLYKDKSLLGMSILERSKFISTVFQNPKTQFYCINSTDELAFQLENRCIERNLILDKIHYYSDVLGSKDLLDKNIFELSGGEKQLIAITASGISENEIILLDEPSSSLDYESIKNLKRAIIELKKRNKIIIIVEHRLFYLKDIVDKLCVIENKTFKEYTKEYFSDDFFERVSEKHNLRNFNEIFKSDFLNRQYEKVDMLQKNTPSNFVNESITCLHFKKTYDKNTIFDFSVSFNTGINFIIGQNGVGKSTFINLLMGTIKGKGEVFYKGEKLKKRYENIFAVIQDVNYQLFTESVWQEIGTVTKQDNLKNEALRKVHLFNKKEMHPSSLSGGEKQRLLLAMSMVSQKPIIVFDEPTSGLCKMQMDILIGFLNQMVEQGKTIIIITHDFEFIKQCDGAIYEFTK</sequence>
<dbReference type="InterPro" id="IPR027417">
    <property type="entry name" value="P-loop_NTPase"/>
</dbReference>
<dbReference type="InterPro" id="IPR003593">
    <property type="entry name" value="AAA+_ATPase"/>
</dbReference>
<dbReference type="InterPro" id="IPR003439">
    <property type="entry name" value="ABC_transporter-like_ATP-bd"/>
</dbReference>
<evidence type="ECO:0000256" key="5">
    <source>
        <dbReference type="ARBA" id="ARBA00022737"/>
    </source>
</evidence>
<evidence type="ECO:0000256" key="8">
    <source>
        <dbReference type="ARBA" id="ARBA00022967"/>
    </source>
</evidence>
<dbReference type="Pfam" id="PF00005">
    <property type="entry name" value="ABC_tran"/>
    <property type="match status" value="2"/>
</dbReference>
<evidence type="ECO:0000313" key="12">
    <source>
        <dbReference type="EMBL" id="KXI10410.1"/>
    </source>
</evidence>
<dbReference type="Gene3D" id="3.40.50.300">
    <property type="entry name" value="P-loop containing nucleotide triphosphate hydrolases"/>
    <property type="match status" value="2"/>
</dbReference>
<comment type="function">
    <text evidence="10">Probably part of an ABC transporter complex. Responsible for energy coupling to the transport system.</text>
</comment>
<dbReference type="EMBL" id="LSQZ01000095">
    <property type="protein sequence ID" value="KXI10410.1"/>
    <property type="molecule type" value="Genomic_DNA"/>
</dbReference>
<keyword evidence="9" id="KW-0472">Membrane</keyword>
<comment type="subcellular location">
    <subcellularLocation>
        <location evidence="1">Cell membrane</location>
        <topology evidence="1">Peripheral membrane protein</topology>
    </subcellularLocation>
</comment>
<dbReference type="CDD" id="cd03225">
    <property type="entry name" value="ABC_cobalt_CbiO_domain1"/>
    <property type="match status" value="1"/>
</dbReference>
<dbReference type="eggNOG" id="COG1122">
    <property type="taxonomic scope" value="Bacteria"/>
</dbReference>
<dbReference type="InterPro" id="IPR015856">
    <property type="entry name" value="ABC_transpr_CbiO/EcfA_su"/>
</dbReference>
<name>A0A135YLZ1_9FIRM</name>
<dbReference type="PROSITE" id="PS50893">
    <property type="entry name" value="ABC_TRANSPORTER_2"/>
    <property type="match status" value="2"/>
</dbReference>
<dbReference type="GO" id="GO:0043190">
    <property type="term" value="C:ATP-binding cassette (ABC) transporter complex"/>
    <property type="evidence" value="ECO:0007669"/>
    <property type="project" value="TreeGrafter"/>
</dbReference>
<protein>
    <submittedName>
        <fullName evidence="12">ABC transporter, ATP-binding protein</fullName>
    </submittedName>
</protein>
<proteinExistence type="inferred from homology"/>
<dbReference type="GO" id="GO:0016887">
    <property type="term" value="F:ATP hydrolysis activity"/>
    <property type="evidence" value="ECO:0007669"/>
    <property type="project" value="InterPro"/>
</dbReference>
<dbReference type="PANTHER" id="PTHR43553">
    <property type="entry name" value="HEAVY METAL TRANSPORTER"/>
    <property type="match status" value="1"/>
</dbReference>
<keyword evidence="4" id="KW-1003">Cell membrane</keyword>
<evidence type="ECO:0000256" key="10">
    <source>
        <dbReference type="ARBA" id="ARBA00025157"/>
    </source>
</evidence>
<evidence type="ECO:0000259" key="11">
    <source>
        <dbReference type="PROSITE" id="PS50893"/>
    </source>
</evidence>
<keyword evidence="7 12" id="KW-0067">ATP-binding</keyword>
<feature type="domain" description="ABC transporter" evidence="11">
    <location>
        <begin position="269"/>
        <end position="463"/>
    </location>
</feature>
<dbReference type="PANTHER" id="PTHR43553:SF23">
    <property type="entry name" value="ABC TRANSPORTER ATP-BINDING COMPONENT"/>
    <property type="match status" value="1"/>
</dbReference>
<dbReference type="PATRIC" id="fig|1261.5.peg.1869"/>